<dbReference type="OrthoDB" id="1648298at2"/>
<sequence length="207" mass="24005">MEQDLISKKDLLELTGISYGQLYRWKRKQLIPEQWFIRKSTFTGQETFFPRQLILSRIEKIVDRKEDFSLDEVAEMLSATPYDYEISKAALIERNIVSKEALRYWASKDAEDVVYPFDRILFFGLADRLLQTGDMSADEGEMVLDMLSRDYRKWGDHPCDLLFIRKMGISIAALLPADSGFYLDQGAKLVARISIQAEVEQLKGKLF</sequence>
<reference evidence="1 2" key="1">
    <citation type="submission" date="2019-01" db="EMBL/GenBank/DDBJ databases">
        <title>Genome sequencing of strain FW100M-2.</title>
        <authorList>
            <person name="Heo J."/>
            <person name="Kim S.-J."/>
            <person name="Kim J.-S."/>
            <person name="Hong S.-B."/>
            <person name="Kwon S.-W."/>
        </authorList>
    </citation>
    <scope>NUCLEOTIDE SEQUENCE [LARGE SCALE GENOMIC DNA]</scope>
    <source>
        <strain evidence="1 2">FW100M-2</strain>
    </source>
</reference>
<dbReference type="AlphaFoldDB" id="A0A4P6ES67"/>
<accession>A0A4P6ES67</accession>
<dbReference type="KEGG" id="pprt:ET464_05615"/>
<evidence type="ECO:0000313" key="2">
    <source>
        <dbReference type="Proteomes" id="UP000293568"/>
    </source>
</evidence>
<evidence type="ECO:0000313" key="1">
    <source>
        <dbReference type="EMBL" id="QAY65940.1"/>
    </source>
</evidence>
<organism evidence="1 2">
    <name type="scientific">Paenibacillus protaetiae</name>
    <dbReference type="NCBI Taxonomy" id="2509456"/>
    <lineage>
        <taxon>Bacteria</taxon>
        <taxon>Bacillati</taxon>
        <taxon>Bacillota</taxon>
        <taxon>Bacilli</taxon>
        <taxon>Bacillales</taxon>
        <taxon>Paenibacillaceae</taxon>
        <taxon>Paenibacillus</taxon>
    </lineage>
</organism>
<protein>
    <submittedName>
        <fullName evidence="1">DUF4004 family protein</fullName>
    </submittedName>
</protein>
<name>A0A4P6ES67_9BACL</name>
<dbReference type="EMBL" id="CP035492">
    <property type="protein sequence ID" value="QAY65940.1"/>
    <property type="molecule type" value="Genomic_DNA"/>
</dbReference>
<dbReference type="Proteomes" id="UP000293568">
    <property type="component" value="Chromosome"/>
</dbReference>
<proteinExistence type="predicted"/>
<keyword evidence="2" id="KW-1185">Reference proteome</keyword>
<dbReference type="InterPro" id="IPR025063">
    <property type="entry name" value="DUF4004"/>
</dbReference>
<gene>
    <name evidence="1" type="ORF">ET464_05615</name>
</gene>
<dbReference type="RefSeq" id="WP_129438990.1">
    <property type="nucleotide sequence ID" value="NZ_CP035492.1"/>
</dbReference>
<dbReference type="Pfam" id="PF13171">
    <property type="entry name" value="DUF4004"/>
    <property type="match status" value="1"/>
</dbReference>